<sequence>MDRNVADHKIGTIIDLFELMENITQSGSQKRLKDKGKATDSEVTTTSSTGISTSDEPTVFNKIALEDYDLEYSNDDFDAPIIKRPFLDESTKSSFRITKSTFAAVESSLAILVPVLVPSALWCCVPFPPAGSTELHIDYHLLLFLVSPSARCPPFWVSLCTILWQFDHLCNPDGDYTHDPSPGLLWHERSLSCSR</sequence>
<dbReference type="AlphaFoldDB" id="A0A9P6XXM9"/>
<reference evidence="2" key="1">
    <citation type="journal article" date="2020" name="Microb. Genom.">
        <title>Genetic diversity of clinical and environmental Mucorales isolates obtained from an investigation of mucormycosis cases among solid organ transplant recipients.</title>
        <authorList>
            <person name="Nguyen M.H."/>
            <person name="Kaul D."/>
            <person name="Muto C."/>
            <person name="Cheng S.J."/>
            <person name="Richter R.A."/>
            <person name="Bruno V.M."/>
            <person name="Liu G."/>
            <person name="Beyhan S."/>
            <person name="Sundermann A.J."/>
            <person name="Mounaud S."/>
            <person name="Pasculle A.W."/>
            <person name="Nierman W.C."/>
            <person name="Driscoll E."/>
            <person name="Cumbie R."/>
            <person name="Clancy C.J."/>
            <person name="Dupont C.L."/>
        </authorList>
    </citation>
    <scope>NUCLEOTIDE SEQUENCE</scope>
    <source>
        <strain evidence="2">GL16</strain>
    </source>
</reference>
<dbReference type="Proteomes" id="UP000717996">
    <property type="component" value="Unassembled WGS sequence"/>
</dbReference>
<evidence type="ECO:0000313" key="2">
    <source>
        <dbReference type="EMBL" id="KAG1534772.1"/>
    </source>
</evidence>
<evidence type="ECO:0000313" key="3">
    <source>
        <dbReference type="Proteomes" id="UP000717996"/>
    </source>
</evidence>
<organism evidence="2 3">
    <name type="scientific">Rhizopus oryzae</name>
    <name type="common">Mucormycosis agent</name>
    <name type="synonym">Rhizopus arrhizus var. delemar</name>
    <dbReference type="NCBI Taxonomy" id="64495"/>
    <lineage>
        <taxon>Eukaryota</taxon>
        <taxon>Fungi</taxon>
        <taxon>Fungi incertae sedis</taxon>
        <taxon>Mucoromycota</taxon>
        <taxon>Mucoromycotina</taxon>
        <taxon>Mucoromycetes</taxon>
        <taxon>Mucorales</taxon>
        <taxon>Mucorineae</taxon>
        <taxon>Rhizopodaceae</taxon>
        <taxon>Rhizopus</taxon>
    </lineage>
</organism>
<protein>
    <submittedName>
        <fullName evidence="2">Uncharacterized protein</fullName>
    </submittedName>
</protein>
<comment type="caution">
    <text evidence="2">The sequence shown here is derived from an EMBL/GenBank/DDBJ whole genome shotgun (WGS) entry which is preliminary data.</text>
</comment>
<feature type="compositionally biased region" description="Low complexity" evidence="1">
    <location>
        <begin position="41"/>
        <end position="52"/>
    </location>
</feature>
<gene>
    <name evidence="2" type="ORF">G6F51_011907</name>
</gene>
<accession>A0A9P6XXM9</accession>
<feature type="region of interest" description="Disordered" evidence="1">
    <location>
        <begin position="28"/>
        <end position="52"/>
    </location>
</feature>
<dbReference type="OrthoDB" id="2245819at2759"/>
<dbReference type="EMBL" id="JAANIT010003099">
    <property type="protein sequence ID" value="KAG1534772.1"/>
    <property type="molecule type" value="Genomic_DNA"/>
</dbReference>
<name>A0A9P6XXM9_RHIOR</name>
<proteinExistence type="predicted"/>
<evidence type="ECO:0000256" key="1">
    <source>
        <dbReference type="SAM" id="MobiDB-lite"/>
    </source>
</evidence>